<feature type="non-terminal residue" evidence="1">
    <location>
        <position position="1"/>
    </location>
</feature>
<dbReference type="OrthoDB" id="3265433at2759"/>
<evidence type="ECO:0000313" key="1">
    <source>
        <dbReference type="EMBL" id="KIM41065.1"/>
    </source>
</evidence>
<dbReference type="HOGENOM" id="CLU_003703_6_0_1"/>
<organism evidence="1 2">
    <name type="scientific">Hebeloma cylindrosporum</name>
    <dbReference type="NCBI Taxonomy" id="76867"/>
    <lineage>
        <taxon>Eukaryota</taxon>
        <taxon>Fungi</taxon>
        <taxon>Dikarya</taxon>
        <taxon>Basidiomycota</taxon>
        <taxon>Agaricomycotina</taxon>
        <taxon>Agaricomycetes</taxon>
        <taxon>Agaricomycetidae</taxon>
        <taxon>Agaricales</taxon>
        <taxon>Agaricineae</taxon>
        <taxon>Hymenogastraceae</taxon>
        <taxon>Hebeloma</taxon>
    </lineage>
</organism>
<keyword evidence="2" id="KW-1185">Reference proteome</keyword>
<proteinExistence type="predicted"/>
<evidence type="ECO:0000313" key="2">
    <source>
        <dbReference type="Proteomes" id="UP000053424"/>
    </source>
</evidence>
<accession>A0A0C3BWS7</accession>
<dbReference type="STRING" id="686832.A0A0C3BWS7"/>
<sequence>HCQVYSHCHSRMIQLGADEQTLNQFRELKQADVHASTAILKPNASGSTSLKLSWIWAGVTRHILPGADAEPTDADAATILEYKRVHWLRARAQKMRWREEAIMVNYEMEWTVRYFLYKREYWSEASSADGGRISAGANAYTFRKAAMWDDLALYADKLFRN</sequence>
<dbReference type="EMBL" id="KN831781">
    <property type="protein sequence ID" value="KIM41065.1"/>
    <property type="molecule type" value="Genomic_DNA"/>
</dbReference>
<dbReference type="AlphaFoldDB" id="A0A0C3BWS7"/>
<protein>
    <submittedName>
        <fullName evidence="1">Uncharacterized protein</fullName>
    </submittedName>
</protein>
<dbReference type="Proteomes" id="UP000053424">
    <property type="component" value="Unassembled WGS sequence"/>
</dbReference>
<feature type="non-terminal residue" evidence="1">
    <location>
        <position position="161"/>
    </location>
</feature>
<reference evidence="2" key="2">
    <citation type="submission" date="2015-01" db="EMBL/GenBank/DDBJ databases">
        <title>Evolutionary Origins and Diversification of the Mycorrhizal Mutualists.</title>
        <authorList>
            <consortium name="DOE Joint Genome Institute"/>
            <consortium name="Mycorrhizal Genomics Consortium"/>
            <person name="Kohler A."/>
            <person name="Kuo A."/>
            <person name="Nagy L.G."/>
            <person name="Floudas D."/>
            <person name="Copeland A."/>
            <person name="Barry K.W."/>
            <person name="Cichocki N."/>
            <person name="Veneault-Fourrey C."/>
            <person name="LaButti K."/>
            <person name="Lindquist E.A."/>
            <person name="Lipzen A."/>
            <person name="Lundell T."/>
            <person name="Morin E."/>
            <person name="Murat C."/>
            <person name="Riley R."/>
            <person name="Ohm R."/>
            <person name="Sun H."/>
            <person name="Tunlid A."/>
            <person name="Henrissat B."/>
            <person name="Grigoriev I.V."/>
            <person name="Hibbett D.S."/>
            <person name="Martin F."/>
        </authorList>
    </citation>
    <scope>NUCLEOTIDE SEQUENCE [LARGE SCALE GENOMIC DNA]</scope>
    <source>
        <strain evidence="2">h7</strain>
    </source>
</reference>
<reference evidence="1 2" key="1">
    <citation type="submission" date="2014-04" db="EMBL/GenBank/DDBJ databases">
        <authorList>
            <consortium name="DOE Joint Genome Institute"/>
            <person name="Kuo A."/>
            <person name="Gay G."/>
            <person name="Dore J."/>
            <person name="Kohler A."/>
            <person name="Nagy L.G."/>
            <person name="Floudas D."/>
            <person name="Copeland A."/>
            <person name="Barry K.W."/>
            <person name="Cichocki N."/>
            <person name="Veneault-Fourrey C."/>
            <person name="LaButti K."/>
            <person name="Lindquist E.A."/>
            <person name="Lipzen A."/>
            <person name="Lundell T."/>
            <person name="Morin E."/>
            <person name="Murat C."/>
            <person name="Sun H."/>
            <person name="Tunlid A."/>
            <person name="Henrissat B."/>
            <person name="Grigoriev I.V."/>
            <person name="Hibbett D.S."/>
            <person name="Martin F."/>
            <person name="Nordberg H.P."/>
            <person name="Cantor M.N."/>
            <person name="Hua S.X."/>
        </authorList>
    </citation>
    <scope>NUCLEOTIDE SEQUENCE [LARGE SCALE GENOMIC DNA]</scope>
    <source>
        <strain evidence="2">h7</strain>
    </source>
</reference>
<gene>
    <name evidence="1" type="ORF">M413DRAFT_41140</name>
</gene>
<name>A0A0C3BWS7_HEBCY</name>